<evidence type="ECO:0000259" key="9">
    <source>
        <dbReference type="SMART" id="SM00563"/>
    </source>
</evidence>
<evidence type="ECO:0000313" key="11">
    <source>
        <dbReference type="Proteomes" id="UP001174932"/>
    </source>
</evidence>
<evidence type="ECO:0000256" key="1">
    <source>
        <dbReference type="ARBA" id="ARBA00004370"/>
    </source>
</evidence>
<keyword evidence="4 8" id="KW-1133">Transmembrane helix</keyword>
<evidence type="ECO:0000313" key="10">
    <source>
        <dbReference type="EMBL" id="MDO6966269.1"/>
    </source>
</evidence>
<accession>A0ABT8YRM6</accession>
<name>A0ABT8YRM6_9HYPH</name>
<reference evidence="10" key="2">
    <citation type="submission" date="2023-07" db="EMBL/GenBank/DDBJ databases">
        <authorList>
            <person name="Shen H."/>
        </authorList>
    </citation>
    <scope>NUCLEOTIDE SEQUENCE</scope>
    <source>
        <strain evidence="10">TNR-22</strain>
    </source>
</reference>
<dbReference type="InterPro" id="IPR002123">
    <property type="entry name" value="Plipid/glycerol_acylTrfase"/>
</dbReference>
<sequence>MIGNARIVLAVFFVVLVTIVLLPIHLLLLALRHPWRTRLPKYWHRAALWAIGIKVVTHGRIDSRRPLLVAANHVSWLDILVLASVADVTYVAKSEVRDWPVFGFLAKLQRSIFVVREQRQRTQDQADEIAERLGAGEIVVLFPEGTTSDGNRLGLIKSSLFAAATSAATHSAGKCVHVQPVAIAYTRIQGMPMGHYHRPIAAWPGDVELMPHLLGVLREGAIDAEVSFGEAIDVTPGSNRKEISARAERQIRLMLEDRLRGREH</sequence>
<evidence type="ECO:0000256" key="7">
    <source>
        <dbReference type="ARBA" id="ARBA00023315"/>
    </source>
</evidence>
<organism evidence="10 11">
    <name type="scientific">Rhizobium alvei</name>
    <dbReference type="NCBI Taxonomy" id="1132659"/>
    <lineage>
        <taxon>Bacteria</taxon>
        <taxon>Pseudomonadati</taxon>
        <taxon>Pseudomonadota</taxon>
        <taxon>Alphaproteobacteria</taxon>
        <taxon>Hyphomicrobiales</taxon>
        <taxon>Rhizobiaceae</taxon>
        <taxon>Rhizobium/Agrobacterium group</taxon>
        <taxon>Rhizobium</taxon>
    </lineage>
</organism>
<dbReference type="SUPFAM" id="SSF69593">
    <property type="entry name" value="Glycerol-3-phosphate (1)-acyltransferase"/>
    <property type="match status" value="1"/>
</dbReference>
<protein>
    <submittedName>
        <fullName evidence="10">Lysophospholipid acyltransferase family protein</fullName>
    </submittedName>
</protein>
<comment type="caution">
    <text evidence="10">The sequence shown here is derived from an EMBL/GenBank/DDBJ whole genome shotgun (WGS) entry which is preliminary data.</text>
</comment>
<evidence type="ECO:0000256" key="6">
    <source>
        <dbReference type="ARBA" id="ARBA00023136"/>
    </source>
</evidence>
<evidence type="ECO:0000256" key="4">
    <source>
        <dbReference type="ARBA" id="ARBA00022989"/>
    </source>
</evidence>
<feature type="domain" description="Phospholipid/glycerol acyltransferase" evidence="9">
    <location>
        <begin position="67"/>
        <end position="186"/>
    </location>
</feature>
<evidence type="ECO:0000256" key="8">
    <source>
        <dbReference type="SAM" id="Phobius"/>
    </source>
</evidence>
<feature type="transmembrane region" description="Helical" evidence="8">
    <location>
        <begin position="6"/>
        <end position="31"/>
    </location>
</feature>
<dbReference type="RefSeq" id="WP_304378188.1">
    <property type="nucleotide sequence ID" value="NZ_JAUOZU010000016.1"/>
</dbReference>
<keyword evidence="11" id="KW-1185">Reference proteome</keyword>
<keyword evidence="3 8" id="KW-0812">Transmembrane</keyword>
<dbReference type="CDD" id="cd07989">
    <property type="entry name" value="LPLAT_AGPAT-like"/>
    <property type="match status" value="1"/>
</dbReference>
<evidence type="ECO:0000256" key="5">
    <source>
        <dbReference type="ARBA" id="ARBA00023098"/>
    </source>
</evidence>
<reference evidence="10" key="1">
    <citation type="journal article" date="2015" name="Int. J. Syst. Evol. Microbiol.">
        <title>Rhizobium alvei sp. nov., isolated from a freshwater river.</title>
        <authorList>
            <person name="Sheu S.Y."/>
            <person name="Huang H.W."/>
            <person name="Young C.C."/>
            <person name="Chen W.M."/>
        </authorList>
    </citation>
    <scope>NUCLEOTIDE SEQUENCE</scope>
    <source>
        <strain evidence="10">TNR-22</strain>
    </source>
</reference>
<proteinExistence type="predicted"/>
<dbReference type="GO" id="GO:0016746">
    <property type="term" value="F:acyltransferase activity"/>
    <property type="evidence" value="ECO:0007669"/>
    <property type="project" value="UniProtKB-KW"/>
</dbReference>
<comment type="subcellular location">
    <subcellularLocation>
        <location evidence="1">Membrane</location>
    </subcellularLocation>
</comment>
<dbReference type="PANTHER" id="PTHR23063">
    <property type="entry name" value="PHOSPHOLIPID ACYLTRANSFERASE"/>
    <property type="match status" value="1"/>
</dbReference>
<evidence type="ECO:0000256" key="2">
    <source>
        <dbReference type="ARBA" id="ARBA00022679"/>
    </source>
</evidence>
<keyword evidence="2" id="KW-0808">Transferase</keyword>
<evidence type="ECO:0000256" key="3">
    <source>
        <dbReference type="ARBA" id="ARBA00022692"/>
    </source>
</evidence>
<keyword evidence="6 8" id="KW-0472">Membrane</keyword>
<dbReference type="Pfam" id="PF01553">
    <property type="entry name" value="Acyltransferase"/>
    <property type="match status" value="1"/>
</dbReference>
<dbReference type="PANTHER" id="PTHR23063:SF52">
    <property type="entry name" value="LYSOPHOSPHATIDYLCHOLINE ACYLTRANSFERASE"/>
    <property type="match status" value="1"/>
</dbReference>
<dbReference type="EMBL" id="JAUOZU010000016">
    <property type="protein sequence ID" value="MDO6966269.1"/>
    <property type="molecule type" value="Genomic_DNA"/>
</dbReference>
<gene>
    <name evidence="10" type="ORF">Q4481_20145</name>
</gene>
<keyword evidence="7 10" id="KW-0012">Acyltransferase</keyword>
<dbReference type="SMART" id="SM00563">
    <property type="entry name" value="PlsC"/>
    <property type="match status" value="1"/>
</dbReference>
<dbReference type="Proteomes" id="UP001174932">
    <property type="component" value="Unassembled WGS sequence"/>
</dbReference>
<keyword evidence="5" id="KW-0443">Lipid metabolism</keyword>